<dbReference type="EMBL" id="KN834786">
    <property type="protein sequence ID" value="KIK58282.1"/>
    <property type="molecule type" value="Genomic_DNA"/>
</dbReference>
<sequence>MLNVESRPSENGRDGSFGNVKSRGRCHFKDPDRLHLLRVYFTRESRLIRLIVFSAAGIQFRKLSATKNTAGFRPDVILIM</sequence>
<keyword evidence="3" id="KW-1185">Reference proteome</keyword>
<feature type="region of interest" description="Disordered" evidence="1">
    <location>
        <begin position="1"/>
        <end position="25"/>
    </location>
</feature>
<accession>A0A0D0CIY2</accession>
<protein>
    <submittedName>
        <fullName evidence="2">Unplaced genomic scaffold GYMLUscaffold_38, whole genome shotgun sequence</fullName>
    </submittedName>
</protein>
<name>A0A0D0CIY2_9AGAR</name>
<evidence type="ECO:0000313" key="2">
    <source>
        <dbReference type="EMBL" id="KIK58282.1"/>
    </source>
</evidence>
<evidence type="ECO:0000256" key="1">
    <source>
        <dbReference type="SAM" id="MobiDB-lite"/>
    </source>
</evidence>
<evidence type="ECO:0000313" key="3">
    <source>
        <dbReference type="Proteomes" id="UP000053593"/>
    </source>
</evidence>
<dbReference type="AlphaFoldDB" id="A0A0D0CIY2"/>
<proteinExistence type="predicted"/>
<reference evidence="2 3" key="1">
    <citation type="submission" date="2014-04" db="EMBL/GenBank/DDBJ databases">
        <title>Evolutionary Origins and Diversification of the Mycorrhizal Mutualists.</title>
        <authorList>
            <consortium name="DOE Joint Genome Institute"/>
            <consortium name="Mycorrhizal Genomics Consortium"/>
            <person name="Kohler A."/>
            <person name="Kuo A."/>
            <person name="Nagy L.G."/>
            <person name="Floudas D."/>
            <person name="Copeland A."/>
            <person name="Barry K.W."/>
            <person name="Cichocki N."/>
            <person name="Veneault-Fourrey C."/>
            <person name="LaButti K."/>
            <person name="Lindquist E.A."/>
            <person name="Lipzen A."/>
            <person name="Lundell T."/>
            <person name="Morin E."/>
            <person name="Murat C."/>
            <person name="Riley R."/>
            <person name="Ohm R."/>
            <person name="Sun H."/>
            <person name="Tunlid A."/>
            <person name="Henrissat B."/>
            <person name="Grigoriev I.V."/>
            <person name="Hibbett D.S."/>
            <person name="Martin F."/>
        </authorList>
    </citation>
    <scope>NUCLEOTIDE SEQUENCE [LARGE SCALE GENOMIC DNA]</scope>
    <source>
        <strain evidence="2 3">FD-317 M1</strain>
    </source>
</reference>
<dbReference type="Proteomes" id="UP000053593">
    <property type="component" value="Unassembled WGS sequence"/>
</dbReference>
<dbReference type="HOGENOM" id="CLU_2590012_0_0_1"/>
<gene>
    <name evidence="2" type="ORF">GYMLUDRAFT_701834</name>
</gene>
<organism evidence="2 3">
    <name type="scientific">Collybiopsis luxurians FD-317 M1</name>
    <dbReference type="NCBI Taxonomy" id="944289"/>
    <lineage>
        <taxon>Eukaryota</taxon>
        <taxon>Fungi</taxon>
        <taxon>Dikarya</taxon>
        <taxon>Basidiomycota</taxon>
        <taxon>Agaricomycotina</taxon>
        <taxon>Agaricomycetes</taxon>
        <taxon>Agaricomycetidae</taxon>
        <taxon>Agaricales</taxon>
        <taxon>Marasmiineae</taxon>
        <taxon>Omphalotaceae</taxon>
        <taxon>Collybiopsis</taxon>
        <taxon>Collybiopsis luxurians</taxon>
    </lineage>
</organism>